<protein>
    <submittedName>
        <fullName evidence="2">Uncharacterized protein</fullName>
    </submittedName>
</protein>
<dbReference type="AlphaFoldDB" id="A0AAI9V4K7"/>
<dbReference type="EMBL" id="MPDP01000224">
    <property type="protein sequence ID" value="KAK1470522.1"/>
    <property type="molecule type" value="Genomic_DNA"/>
</dbReference>
<comment type="caution">
    <text evidence="2">The sequence shown here is derived from an EMBL/GenBank/DDBJ whole genome shotgun (WGS) entry which is preliminary data.</text>
</comment>
<evidence type="ECO:0000256" key="1">
    <source>
        <dbReference type="SAM" id="MobiDB-lite"/>
    </source>
</evidence>
<proteinExistence type="predicted"/>
<sequence length="343" mass="38853">MSRRESDCGIVVGEFLHAGVWWRRVGDVGWEGTQGERDAQKGRNDNPKTEAGERANENLGTGTYCVQLLTSGTEYVRIRTANTWKWEWEERTTLQSHKQTAESSTSSDTEDQEEWRYVTFNGSEISPIVVFEHRVLLEFDDFRTVWPAKAGALRTWSHVVSGHRPHLCLEFTSPALIKVVKSIDTKKKGKVLPSPGKAGIIDSCQMSHSPELQDPRRAAWMLVLPTSALKLTIIADIASDKDKWRGGRQYHSLNVYVTIEHSSWCEMALSISDIRIFMEHQSVLSFLSAEVLVLTKNFEELTVLDESPVFPVWPSPPRVEQLGVGRGRAQLKIRIKHVLHQHG</sequence>
<evidence type="ECO:0000313" key="3">
    <source>
        <dbReference type="Proteomes" id="UP001239213"/>
    </source>
</evidence>
<name>A0AAI9V4K7_9PEZI</name>
<keyword evidence="3" id="KW-1185">Reference proteome</keyword>
<reference evidence="2" key="1">
    <citation type="submission" date="2016-11" db="EMBL/GenBank/DDBJ databases">
        <title>The genome sequence of Colletotrichum cuscutae.</title>
        <authorList>
            <person name="Baroncelli R."/>
        </authorList>
    </citation>
    <scope>NUCLEOTIDE SEQUENCE</scope>
    <source>
        <strain evidence="2">IMI 304802</strain>
    </source>
</reference>
<feature type="region of interest" description="Disordered" evidence="1">
    <location>
        <begin position="32"/>
        <end position="57"/>
    </location>
</feature>
<feature type="compositionally biased region" description="Basic and acidic residues" evidence="1">
    <location>
        <begin position="34"/>
        <end position="56"/>
    </location>
</feature>
<accession>A0AAI9V4K7</accession>
<organism evidence="2 3">
    <name type="scientific">Colletotrichum cuscutae</name>
    <dbReference type="NCBI Taxonomy" id="1209917"/>
    <lineage>
        <taxon>Eukaryota</taxon>
        <taxon>Fungi</taxon>
        <taxon>Dikarya</taxon>
        <taxon>Ascomycota</taxon>
        <taxon>Pezizomycotina</taxon>
        <taxon>Sordariomycetes</taxon>
        <taxon>Hypocreomycetidae</taxon>
        <taxon>Glomerellales</taxon>
        <taxon>Glomerellaceae</taxon>
        <taxon>Colletotrichum</taxon>
        <taxon>Colletotrichum acutatum species complex</taxon>
    </lineage>
</organism>
<dbReference type="Proteomes" id="UP001239213">
    <property type="component" value="Unassembled WGS sequence"/>
</dbReference>
<gene>
    <name evidence="2" type="ORF">CCUS01_06287</name>
</gene>
<evidence type="ECO:0000313" key="2">
    <source>
        <dbReference type="EMBL" id="KAK1470522.1"/>
    </source>
</evidence>